<dbReference type="Gene3D" id="1.10.420.10">
    <property type="entry name" value="Peroxidase, domain 2"/>
    <property type="match status" value="1"/>
</dbReference>
<evidence type="ECO:0000256" key="13">
    <source>
        <dbReference type="PIRSR" id="PIRSR600823-1"/>
    </source>
</evidence>
<keyword evidence="9 17" id="KW-1015">Disulfide bond</keyword>
<name>A0A9E7KEI5_9LILI</name>
<feature type="binding site" evidence="15">
    <location>
        <position position="214"/>
    </location>
    <ligand>
        <name>Ca(2+)</name>
        <dbReference type="ChEBI" id="CHEBI:29108"/>
        <label>1</label>
    </ligand>
</feature>
<dbReference type="Pfam" id="PF00141">
    <property type="entry name" value="peroxidase"/>
    <property type="match status" value="2"/>
</dbReference>
<feature type="binding site" evidence="15">
    <location>
        <position position="378"/>
    </location>
    <ligand>
        <name>Ca(2+)</name>
        <dbReference type="ChEBI" id="CHEBI:29108"/>
        <label>2</label>
    </ligand>
</feature>
<evidence type="ECO:0000256" key="1">
    <source>
        <dbReference type="ARBA" id="ARBA00000189"/>
    </source>
</evidence>
<dbReference type="FunFam" id="1.10.420.10:FF:000001">
    <property type="entry name" value="Peroxidase"/>
    <property type="match status" value="1"/>
</dbReference>
<keyword evidence="3 18" id="KW-0575">Peroxidase</keyword>
<dbReference type="GO" id="GO:0042744">
    <property type="term" value="P:hydrogen peroxide catabolic process"/>
    <property type="evidence" value="ECO:0007669"/>
    <property type="project" value="UniProtKB-KW"/>
</dbReference>
<dbReference type="CDD" id="cd00693">
    <property type="entry name" value="secretory_peroxidase"/>
    <property type="match status" value="1"/>
</dbReference>
<keyword evidence="5 15" id="KW-0479">Metal-binding</keyword>
<evidence type="ECO:0000256" key="3">
    <source>
        <dbReference type="ARBA" id="ARBA00022559"/>
    </source>
</evidence>
<feature type="disulfide bond" evidence="17">
    <location>
        <begin position="340"/>
        <end position="365"/>
    </location>
</feature>
<keyword evidence="4 18" id="KW-0349">Heme</keyword>
<keyword evidence="21" id="KW-1185">Reference proteome</keyword>
<dbReference type="Proteomes" id="UP001055439">
    <property type="component" value="Chromosome 6"/>
</dbReference>
<dbReference type="PANTHER" id="PTHR31388:SF285">
    <property type="entry name" value="PEROXIDASE"/>
    <property type="match status" value="1"/>
</dbReference>
<keyword evidence="18" id="KW-0964">Secreted</keyword>
<feature type="chain" id="PRO_5039749899" description="Peroxidase" evidence="18">
    <location>
        <begin position="24"/>
        <end position="415"/>
    </location>
</feature>
<comment type="similarity">
    <text evidence="18">Belongs to the peroxidase family. Classical plant (class III) peroxidase subfamily.</text>
</comment>
<dbReference type="EMBL" id="CP097508">
    <property type="protein sequence ID" value="URE12830.1"/>
    <property type="molecule type" value="Genomic_DNA"/>
</dbReference>
<feature type="site" description="Transition state stabilizer" evidence="16">
    <location>
        <position position="202"/>
    </location>
</feature>
<feature type="binding site" evidence="14">
    <location>
        <position position="303"/>
    </location>
    <ligand>
        <name>substrate</name>
    </ligand>
</feature>
<feature type="domain" description="Plant heme peroxidase family profile" evidence="19">
    <location>
        <begin position="165"/>
        <end position="415"/>
    </location>
</feature>
<dbReference type="GO" id="GO:0140825">
    <property type="term" value="F:lactoperoxidase activity"/>
    <property type="evidence" value="ECO:0007669"/>
    <property type="project" value="UniProtKB-EC"/>
</dbReference>
<protein>
    <recommendedName>
        <fullName evidence="18">Peroxidase</fullName>
        <ecNumber evidence="18">1.11.1.7</ecNumber>
    </recommendedName>
</protein>
<evidence type="ECO:0000256" key="18">
    <source>
        <dbReference type="RuleBase" id="RU362060"/>
    </source>
</evidence>
<sequence length="415" mass="44375">MASLMQTLVALSLLSMFVCDVRGQLSSTFYAGTCPSLQQIVRSTLAQAVNKEPRMAASILRLFFHDCFVNGCDASILLDDTAAFTGEKNAFPNRNSARGYEVIDAIKSNVEAACRATVSCADILALAARDGVALLHNSSMASFIRRQVILTLFAAALVLCTARAQLSPAFYASTCPNLLRIVRSTMVQAVNREPRIAASILRLFFHDCFVNGCDASILLDDTATFTGEKNAFPNINSAGGYEVIDTIKSNVEAACQATVSCADILALAASDGVALLGGPTWRVQLGRRDATTASQSDANSKLPGPSSSLANLISLFTAQGLSARDMTALSGAHTIGQARCTTFRSHIYSDADVDPSFAALRQQNCPSAAGDDNLAPLDLQTPNRFDNEYYQNLVAKKGLLHSDQELFNNGTQDSW</sequence>
<feature type="disulfide bond" evidence="17">
    <location>
        <begin position="175"/>
        <end position="255"/>
    </location>
</feature>
<dbReference type="OrthoDB" id="2113341at2759"/>
<comment type="cofactor">
    <cofactor evidence="15 18">
        <name>Ca(2+)</name>
        <dbReference type="ChEBI" id="CHEBI:29108"/>
    </cofactor>
    <text evidence="15 18">Binds 2 calcium ions per subunit.</text>
</comment>
<dbReference type="EC" id="1.11.1.7" evidence="18"/>
<feature type="disulfide bond" evidence="17">
    <location>
        <begin position="208"/>
        <end position="213"/>
    </location>
</feature>
<keyword evidence="11" id="KW-0873">Pyrrolidone carboxylic acid</keyword>
<dbReference type="InterPro" id="IPR002016">
    <property type="entry name" value="Haem_peroxidase"/>
</dbReference>
<dbReference type="InterPro" id="IPR000823">
    <property type="entry name" value="Peroxidase_pln"/>
</dbReference>
<dbReference type="GO" id="GO:0006979">
    <property type="term" value="P:response to oxidative stress"/>
    <property type="evidence" value="ECO:0007669"/>
    <property type="project" value="UniProtKB-UniRule"/>
</dbReference>
<feature type="binding site" evidence="15">
    <location>
        <position position="207"/>
    </location>
    <ligand>
        <name>Ca(2+)</name>
        <dbReference type="ChEBI" id="CHEBI:29108"/>
        <label>1</label>
    </ligand>
</feature>
<gene>
    <name evidence="20" type="ORF">MUK42_36600</name>
</gene>
<dbReference type="PROSITE" id="PS00435">
    <property type="entry name" value="PEROXIDASE_1"/>
    <property type="match status" value="1"/>
</dbReference>
<feature type="signal peptide" evidence="18">
    <location>
        <begin position="1"/>
        <end position="23"/>
    </location>
</feature>
<dbReference type="GO" id="GO:0005576">
    <property type="term" value="C:extracellular region"/>
    <property type="evidence" value="ECO:0007669"/>
    <property type="project" value="UniProtKB-SubCell"/>
</dbReference>
<evidence type="ECO:0000256" key="7">
    <source>
        <dbReference type="ARBA" id="ARBA00023002"/>
    </source>
</evidence>
<feature type="binding site" evidence="15">
    <location>
        <position position="381"/>
    </location>
    <ligand>
        <name>Ca(2+)</name>
        <dbReference type="ChEBI" id="CHEBI:29108"/>
        <label>2</label>
    </ligand>
</feature>
<feature type="binding site" evidence="15">
    <location>
        <position position="212"/>
    </location>
    <ligand>
        <name>Ca(2+)</name>
        <dbReference type="ChEBI" id="CHEBI:29108"/>
        <label>1</label>
    </ligand>
</feature>
<keyword evidence="6 15" id="KW-0106">Calcium</keyword>
<evidence type="ECO:0000256" key="17">
    <source>
        <dbReference type="PIRSR" id="PIRSR600823-5"/>
    </source>
</evidence>
<evidence type="ECO:0000313" key="20">
    <source>
        <dbReference type="EMBL" id="URE12830.1"/>
    </source>
</evidence>
<organism evidence="20 21">
    <name type="scientific">Musa troglodytarum</name>
    <name type="common">fe'i banana</name>
    <dbReference type="NCBI Taxonomy" id="320322"/>
    <lineage>
        <taxon>Eukaryota</taxon>
        <taxon>Viridiplantae</taxon>
        <taxon>Streptophyta</taxon>
        <taxon>Embryophyta</taxon>
        <taxon>Tracheophyta</taxon>
        <taxon>Spermatophyta</taxon>
        <taxon>Magnoliopsida</taxon>
        <taxon>Liliopsida</taxon>
        <taxon>Zingiberales</taxon>
        <taxon>Musaceae</taxon>
        <taxon>Musa</taxon>
    </lineage>
</organism>
<evidence type="ECO:0000256" key="2">
    <source>
        <dbReference type="ARBA" id="ARBA00006873"/>
    </source>
</evidence>
<evidence type="ECO:0000259" key="19">
    <source>
        <dbReference type="PROSITE" id="PS50873"/>
    </source>
</evidence>
<dbReference type="AlphaFoldDB" id="A0A9E7KEI5"/>
<dbReference type="GO" id="GO:0020037">
    <property type="term" value="F:heme binding"/>
    <property type="evidence" value="ECO:0007669"/>
    <property type="project" value="UniProtKB-UniRule"/>
</dbReference>
<comment type="function">
    <text evidence="18">Removal of H(2)O(2), oxidation of toxic reductants, biosynthesis and degradation of lignin, suberization, auxin catabolism, response to environmental stresses such as wounding, pathogen attack and oxidative stress.</text>
</comment>
<dbReference type="PROSITE" id="PS50873">
    <property type="entry name" value="PEROXIDASE_4"/>
    <property type="match status" value="2"/>
</dbReference>
<feature type="binding site" evidence="15">
    <location>
        <position position="386"/>
    </location>
    <ligand>
        <name>Ca(2+)</name>
        <dbReference type="ChEBI" id="CHEBI:29108"/>
        <label>2</label>
    </ligand>
</feature>
<feature type="binding site" evidence="15">
    <location>
        <position position="216"/>
    </location>
    <ligand>
        <name>Ca(2+)</name>
        <dbReference type="ChEBI" id="CHEBI:29108"/>
        <label>1</label>
    </ligand>
</feature>
<dbReference type="GO" id="GO:0046872">
    <property type="term" value="F:metal ion binding"/>
    <property type="evidence" value="ECO:0007669"/>
    <property type="project" value="UniProtKB-UniRule"/>
</dbReference>
<reference evidence="20" key="1">
    <citation type="submission" date="2022-05" db="EMBL/GenBank/DDBJ databases">
        <title>The Musa troglodytarum L. genome provides insights into the mechanism of non-climacteric behaviour and enrichment of carotenoids.</title>
        <authorList>
            <person name="Wang J."/>
        </authorList>
    </citation>
    <scope>NUCLEOTIDE SEQUENCE</scope>
    <source>
        <tissue evidence="20">Leaf</tissue>
    </source>
</reference>
<dbReference type="PANTHER" id="PTHR31388">
    <property type="entry name" value="PEROXIDASE 72-RELATED"/>
    <property type="match status" value="1"/>
</dbReference>
<comment type="catalytic activity">
    <reaction evidence="1 18">
        <text>2 a phenolic donor + H2O2 = 2 a phenolic radical donor + 2 H2O</text>
        <dbReference type="Rhea" id="RHEA:56136"/>
        <dbReference type="ChEBI" id="CHEBI:15377"/>
        <dbReference type="ChEBI" id="CHEBI:16240"/>
        <dbReference type="ChEBI" id="CHEBI:139520"/>
        <dbReference type="ChEBI" id="CHEBI:139521"/>
        <dbReference type="EC" id="1.11.1.7"/>
    </reaction>
</comment>
<evidence type="ECO:0000313" key="21">
    <source>
        <dbReference type="Proteomes" id="UP001055439"/>
    </source>
</evidence>
<feature type="binding site" evidence="15">
    <location>
        <position position="228"/>
    </location>
    <ligand>
        <name>Ca(2+)</name>
        <dbReference type="ChEBI" id="CHEBI:29108"/>
        <label>1</label>
    </ligand>
</feature>
<evidence type="ECO:0000256" key="10">
    <source>
        <dbReference type="ARBA" id="ARBA00023180"/>
    </source>
</evidence>
<feature type="domain" description="Plant heme peroxidase family profile" evidence="19">
    <location>
        <begin position="24"/>
        <end position="147"/>
    </location>
</feature>
<evidence type="ECO:0000256" key="6">
    <source>
        <dbReference type="ARBA" id="ARBA00022837"/>
    </source>
</evidence>
<evidence type="ECO:0000256" key="8">
    <source>
        <dbReference type="ARBA" id="ARBA00023004"/>
    </source>
</evidence>
<keyword evidence="10" id="KW-0325">Glycoprotein</keyword>
<evidence type="ECO:0000256" key="16">
    <source>
        <dbReference type="PIRSR" id="PIRSR600823-4"/>
    </source>
</evidence>
<keyword evidence="7 18" id="KW-0560">Oxidoreductase</keyword>
<dbReference type="InterPro" id="IPR010255">
    <property type="entry name" value="Haem_peroxidase_sf"/>
</dbReference>
<keyword evidence="18" id="KW-0732">Signal</keyword>
<dbReference type="PRINTS" id="PR00461">
    <property type="entry name" value="PLPEROXIDASE"/>
</dbReference>
<evidence type="ECO:0000256" key="11">
    <source>
        <dbReference type="ARBA" id="ARBA00023283"/>
    </source>
</evidence>
<evidence type="ECO:0000256" key="15">
    <source>
        <dbReference type="PIRSR" id="PIRSR600823-3"/>
    </source>
</evidence>
<feature type="active site" description="Proton acceptor" evidence="13">
    <location>
        <position position="206"/>
    </location>
</feature>
<dbReference type="InterPro" id="IPR019793">
    <property type="entry name" value="Peroxidases_heam-ligand_BS"/>
</dbReference>
<dbReference type="Gene3D" id="1.10.520.10">
    <property type="match status" value="2"/>
</dbReference>
<evidence type="ECO:0000256" key="4">
    <source>
        <dbReference type="ARBA" id="ARBA00022617"/>
    </source>
</evidence>
<feature type="binding site" evidence="15">
    <location>
        <position position="210"/>
    </location>
    <ligand>
        <name>Ca(2+)</name>
        <dbReference type="ChEBI" id="CHEBI:29108"/>
        <label>1</label>
    </ligand>
</feature>
<comment type="similarity">
    <text evidence="2">Belongs to the peroxidase family. Ascorbate peroxidase subfamily.</text>
</comment>
<comment type="cofactor">
    <cofactor evidence="15 18">
        <name>heme b</name>
        <dbReference type="ChEBI" id="CHEBI:60344"/>
    </cofactor>
    <text evidence="15 18">Binds 1 heme b (iron(II)-protoporphyrin IX) group per subunit.</text>
</comment>
<feature type="binding site" description="axial binding residue" evidence="15">
    <location>
        <position position="333"/>
    </location>
    <ligand>
        <name>heme b</name>
        <dbReference type="ChEBI" id="CHEBI:60344"/>
    </ligand>
    <ligandPart>
        <name>Fe</name>
        <dbReference type="ChEBI" id="CHEBI:18248"/>
    </ligandPart>
</feature>
<dbReference type="PRINTS" id="PR00458">
    <property type="entry name" value="PEROXIDASE"/>
</dbReference>
<evidence type="ECO:0000256" key="14">
    <source>
        <dbReference type="PIRSR" id="PIRSR600823-2"/>
    </source>
</evidence>
<keyword evidence="12 18" id="KW-0376">Hydrogen peroxide</keyword>
<dbReference type="InterPro" id="IPR019794">
    <property type="entry name" value="Peroxidases_AS"/>
</dbReference>
<dbReference type="FunFam" id="1.10.520.10:FF:000009">
    <property type="entry name" value="Peroxidase"/>
    <property type="match status" value="1"/>
</dbReference>
<evidence type="ECO:0000256" key="5">
    <source>
        <dbReference type="ARBA" id="ARBA00022723"/>
    </source>
</evidence>
<keyword evidence="8 15" id="KW-0408">Iron</keyword>
<accession>A0A9E7KEI5</accession>
<dbReference type="SUPFAM" id="SSF48113">
    <property type="entry name" value="Heme-dependent peroxidases"/>
    <property type="match status" value="2"/>
</dbReference>
<dbReference type="InterPro" id="IPR033905">
    <property type="entry name" value="Secretory_peroxidase"/>
</dbReference>
<comment type="subcellular location">
    <subcellularLocation>
        <location evidence="18">Secreted</location>
    </subcellularLocation>
</comment>
<evidence type="ECO:0000256" key="9">
    <source>
        <dbReference type="ARBA" id="ARBA00023157"/>
    </source>
</evidence>
<dbReference type="PROSITE" id="PS00436">
    <property type="entry name" value="PEROXIDASE_2"/>
    <property type="match status" value="2"/>
</dbReference>
<feature type="binding site" evidence="15">
    <location>
        <position position="334"/>
    </location>
    <ligand>
        <name>Ca(2+)</name>
        <dbReference type="ChEBI" id="CHEBI:29108"/>
        <label>2</label>
    </ligand>
</feature>
<evidence type="ECO:0000256" key="12">
    <source>
        <dbReference type="ARBA" id="ARBA00023324"/>
    </source>
</evidence>
<proteinExistence type="inferred from homology"/>